<evidence type="ECO:0000259" key="7">
    <source>
        <dbReference type="PROSITE" id="PS51192"/>
    </source>
</evidence>
<evidence type="ECO:0000256" key="5">
    <source>
        <dbReference type="ARBA" id="ARBA00034808"/>
    </source>
</evidence>
<dbReference type="Pfam" id="PF00270">
    <property type="entry name" value="DEAD"/>
    <property type="match status" value="1"/>
</dbReference>
<dbReference type="SUPFAM" id="SSF52540">
    <property type="entry name" value="P-loop containing nucleoside triphosphate hydrolases"/>
    <property type="match status" value="1"/>
</dbReference>
<dbReference type="InterPro" id="IPR001650">
    <property type="entry name" value="Helicase_C-like"/>
</dbReference>
<dbReference type="InterPro" id="IPR011545">
    <property type="entry name" value="DEAD/DEAH_box_helicase_dom"/>
</dbReference>
<dbReference type="PANTHER" id="PTHR13710">
    <property type="entry name" value="DNA HELICASE RECQ FAMILY MEMBER"/>
    <property type="match status" value="1"/>
</dbReference>
<dbReference type="GO" id="GO:0005737">
    <property type="term" value="C:cytoplasm"/>
    <property type="evidence" value="ECO:0007669"/>
    <property type="project" value="TreeGrafter"/>
</dbReference>
<dbReference type="Pfam" id="PF00271">
    <property type="entry name" value="Helicase_C"/>
    <property type="match status" value="1"/>
</dbReference>
<comment type="similarity">
    <text evidence="1">Belongs to the helicase family. RecQ subfamily.</text>
</comment>
<reference evidence="9" key="2">
    <citation type="journal article" date="2019" name="IMA Fungus">
        <title>Genome sequencing and comparison of five Tilletia species to identify candidate genes for the detection of regulated species infecting wheat.</title>
        <authorList>
            <person name="Nguyen H.D.T."/>
            <person name="Sultana T."/>
            <person name="Kesanakurti P."/>
            <person name="Hambleton S."/>
        </authorList>
    </citation>
    <scope>NUCLEOTIDE SEQUENCE</scope>
    <source>
        <strain evidence="9">DAOMC 238032</strain>
    </source>
</reference>
<feature type="compositionally biased region" description="Low complexity" evidence="6">
    <location>
        <begin position="641"/>
        <end position="663"/>
    </location>
</feature>
<organism evidence="9 10">
    <name type="scientific">Tilletia caries</name>
    <name type="common">wheat bunt fungus</name>
    <dbReference type="NCBI Taxonomy" id="13290"/>
    <lineage>
        <taxon>Eukaryota</taxon>
        <taxon>Fungi</taxon>
        <taxon>Dikarya</taxon>
        <taxon>Basidiomycota</taxon>
        <taxon>Ustilaginomycotina</taxon>
        <taxon>Exobasidiomycetes</taxon>
        <taxon>Tilletiales</taxon>
        <taxon>Tilletiaceae</taxon>
        <taxon>Tilletia</taxon>
    </lineage>
</organism>
<dbReference type="EMBL" id="LWDD02002683">
    <property type="protein sequence ID" value="KAE8240206.1"/>
    <property type="molecule type" value="Genomic_DNA"/>
</dbReference>
<dbReference type="InterPro" id="IPR014001">
    <property type="entry name" value="Helicase_ATP-bd"/>
</dbReference>
<dbReference type="PANTHER" id="PTHR13710:SF154">
    <property type="entry name" value="RECQ HELICASE, PUTATIVE (AFU_ORTHOLOGUE AFUA_6G14720)-RELATED"/>
    <property type="match status" value="1"/>
</dbReference>
<feature type="compositionally biased region" description="Basic and acidic residues" evidence="6">
    <location>
        <begin position="607"/>
        <end position="636"/>
    </location>
</feature>
<sequence length="706" mass="77316">MSASTQDTQAAAPARKRPRLSRYSNVELDWAAAEPGLPYPPKQWQKDAVAGLARGQDGLVIAPTGSGKGYILNLLLHMLPDKTFVVMEPLQSLLEELAARMGKEAVYIHAENRTPKLFEEIKAGNFRMVFVSPEMAIGNAFKEVLLDSNFKASLGGIVFDECQVLKDWAVDSTFRKGIKDVSILRHLADIPGLAMSGTLPANYRKEVLRHFELNDPFVLDIGVDRPNIEYVVAPIRYPLASFRDILAWLPELHGTKPANDAEMRALKERCKPTIIYNNNKTQQLEMFRKVQAWYSRLGLEDVVLLVSADMSDSHRAQVKDLLESGRILCVISTSALGMGADLQRILRVIQWRILDSLAAIMQRLGRAGRNPRSHALGVILADPWAVPAAMAAPQAQADALLAAEVGEVDEEEPAGAAEPEAVSTRLNTTADEQIVKVAHHALLRKGCIRTMINDFLGQPSPENVPSAEYIFGPNIAKDGPCCCVCNPKELPKVPDALLPEKVEEGRARTGITKLQEFIEPKLRQWRQTRWKEHWSKVEGVPSWLGIAYFFRSEDVASVVKNLGKIDKALGAGQDDAVGDYVQMEAKSVVQPELTAWLKENIGTYDAERKKEREQQKAEADRRADERARSRAEERAAKKAQRASQAAASGNGMAGGSAVASGSGTAEGSGTGSGSASRPRTYSCKACRDWNAANPQAVPLIPLGHTG</sequence>
<accession>A0A8T8SHA9</accession>
<evidence type="ECO:0000313" key="10">
    <source>
        <dbReference type="Proteomes" id="UP000077671"/>
    </source>
</evidence>
<reference evidence="9" key="1">
    <citation type="submission" date="2016-04" db="EMBL/GenBank/DDBJ databases">
        <authorList>
            <person name="Nguyen H.D."/>
            <person name="Kesanakurti P."/>
            <person name="Cullis J."/>
            <person name="Levesque C.A."/>
            <person name="Hambleton S."/>
        </authorList>
    </citation>
    <scope>NUCLEOTIDE SEQUENCE</scope>
    <source>
        <strain evidence="9">DAOMC 238032</strain>
    </source>
</reference>
<dbReference type="GO" id="GO:0000724">
    <property type="term" value="P:double-strand break repair via homologous recombination"/>
    <property type="evidence" value="ECO:0007669"/>
    <property type="project" value="TreeGrafter"/>
</dbReference>
<comment type="caution">
    <text evidence="9">The sequence shown here is derived from an EMBL/GenBank/DDBJ whole genome shotgun (WGS) entry which is preliminary data.</text>
</comment>
<protein>
    <recommendedName>
        <fullName evidence="5">DNA 3'-5' helicase</fullName>
        <ecNumber evidence="5">5.6.2.4</ecNumber>
    </recommendedName>
</protein>
<dbReference type="PROSITE" id="PS51192">
    <property type="entry name" value="HELICASE_ATP_BIND_1"/>
    <property type="match status" value="1"/>
</dbReference>
<evidence type="ECO:0000256" key="6">
    <source>
        <dbReference type="SAM" id="MobiDB-lite"/>
    </source>
</evidence>
<feature type="region of interest" description="Disordered" evidence="6">
    <location>
        <begin position="607"/>
        <end position="681"/>
    </location>
</feature>
<dbReference type="Gene3D" id="3.40.50.300">
    <property type="entry name" value="P-loop containing nucleotide triphosphate hydrolases"/>
    <property type="match status" value="2"/>
</dbReference>
<dbReference type="SMART" id="SM00487">
    <property type="entry name" value="DEXDc"/>
    <property type="match status" value="1"/>
</dbReference>
<dbReference type="GO" id="GO:0005694">
    <property type="term" value="C:chromosome"/>
    <property type="evidence" value="ECO:0007669"/>
    <property type="project" value="TreeGrafter"/>
</dbReference>
<dbReference type="Proteomes" id="UP000077671">
    <property type="component" value="Unassembled WGS sequence"/>
</dbReference>
<dbReference type="GO" id="GO:0009378">
    <property type="term" value="F:four-way junction helicase activity"/>
    <property type="evidence" value="ECO:0007669"/>
    <property type="project" value="TreeGrafter"/>
</dbReference>
<keyword evidence="2" id="KW-0547">Nucleotide-binding</keyword>
<dbReference type="GO" id="GO:0043138">
    <property type="term" value="F:3'-5' DNA helicase activity"/>
    <property type="evidence" value="ECO:0007669"/>
    <property type="project" value="UniProtKB-EC"/>
</dbReference>
<dbReference type="AlphaFoldDB" id="A0A8T8SHA9"/>
<evidence type="ECO:0000256" key="1">
    <source>
        <dbReference type="ARBA" id="ARBA00005446"/>
    </source>
</evidence>
<evidence type="ECO:0000313" key="9">
    <source>
        <dbReference type="EMBL" id="KAE8240206.1"/>
    </source>
</evidence>
<evidence type="ECO:0000256" key="4">
    <source>
        <dbReference type="ARBA" id="ARBA00034617"/>
    </source>
</evidence>
<feature type="domain" description="Helicase C-terminal" evidence="8">
    <location>
        <begin position="262"/>
        <end position="430"/>
    </location>
</feature>
<keyword evidence="3" id="KW-0067">ATP-binding</keyword>
<evidence type="ECO:0000259" key="8">
    <source>
        <dbReference type="PROSITE" id="PS51194"/>
    </source>
</evidence>
<evidence type="ECO:0000256" key="3">
    <source>
        <dbReference type="ARBA" id="ARBA00022840"/>
    </source>
</evidence>
<evidence type="ECO:0000256" key="2">
    <source>
        <dbReference type="ARBA" id="ARBA00022741"/>
    </source>
</evidence>
<dbReference type="PROSITE" id="PS51194">
    <property type="entry name" value="HELICASE_CTER"/>
    <property type="match status" value="1"/>
</dbReference>
<dbReference type="GO" id="GO:0005524">
    <property type="term" value="F:ATP binding"/>
    <property type="evidence" value="ECO:0007669"/>
    <property type="project" value="UniProtKB-KW"/>
</dbReference>
<name>A0A8T8SHA9_9BASI</name>
<gene>
    <name evidence="9" type="ORF">A4X03_0g8575</name>
</gene>
<dbReference type="SMART" id="SM00490">
    <property type="entry name" value="HELICc"/>
    <property type="match status" value="1"/>
</dbReference>
<proteinExistence type="inferred from homology"/>
<dbReference type="GO" id="GO:0003676">
    <property type="term" value="F:nucleic acid binding"/>
    <property type="evidence" value="ECO:0007669"/>
    <property type="project" value="InterPro"/>
</dbReference>
<dbReference type="EC" id="5.6.2.4" evidence="5"/>
<dbReference type="InterPro" id="IPR027417">
    <property type="entry name" value="P-loop_NTPase"/>
</dbReference>
<feature type="domain" description="Helicase ATP-binding" evidence="7">
    <location>
        <begin position="49"/>
        <end position="217"/>
    </location>
</feature>
<comment type="catalytic activity">
    <reaction evidence="4">
        <text>Couples ATP hydrolysis with the unwinding of duplex DNA by translocating in the 3'-5' direction.</text>
        <dbReference type="EC" id="5.6.2.4"/>
    </reaction>
</comment>